<dbReference type="SUPFAM" id="SSF63817">
    <property type="entry name" value="Sortase"/>
    <property type="match status" value="1"/>
</dbReference>
<dbReference type="InterPro" id="IPR053525">
    <property type="entry name" value="Sortase_D"/>
</dbReference>
<evidence type="ECO:0000313" key="3">
    <source>
        <dbReference type="EMBL" id="MRX71571.1"/>
    </source>
</evidence>
<dbReference type="InterPro" id="IPR023365">
    <property type="entry name" value="Sortase_dom-sf"/>
</dbReference>
<feature type="active site" description="Proton donor/acceptor" evidence="2">
    <location>
        <position position="120"/>
    </location>
</feature>
<dbReference type="RefSeq" id="WP_154306697.1">
    <property type="nucleotide sequence ID" value="NZ_WKKI01000005.1"/>
</dbReference>
<dbReference type="OrthoDB" id="165822at2"/>
<dbReference type="CDD" id="cd05828">
    <property type="entry name" value="Sortase_D_1"/>
    <property type="match status" value="1"/>
</dbReference>
<accession>A0A7X2LXR4</accession>
<dbReference type="InterPro" id="IPR041999">
    <property type="entry name" value="Sortase_D_1"/>
</dbReference>
<sequence>MKRLSRFLIILGAALLVYGGWNIYSAQIGENESLQAAKVAIVEKKHLESASESEAKVTIEGKKRFNPPAGEAVGILAIERLGARLPIIEGTDPDELERGVGHFTGSYYPDESGQIVLSGHRDTVFRRAGELERGDVLELLLPTGQFMYKIIETKIVDADDRSVLTLQNEKEELILTTCYPFRLVGNAPQRYIIYAERLQK</sequence>
<dbReference type="NCBIfam" id="NF033746">
    <property type="entry name" value="class_D_sortase"/>
    <property type="match status" value="1"/>
</dbReference>
<dbReference type="Proteomes" id="UP000448867">
    <property type="component" value="Unassembled WGS sequence"/>
</dbReference>
<dbReference type="AlphaFoldDB" id="A0A7X2LXR4"/>
<feature type="active site" description="Acyl-thioester intermediate" evidence="2">
    <location>
        <position position="178"/>
    </location>
</feature>
<dbReference type="InterPro" id="IPR005754">
    <property type="entry name" value="Sortase"/>
</dbReference>
<evidence type="ECO:0000313" key="4">
    <source>
        <dbReference type="Proteomes" id="UP000448867"/>
    </source>
</evidence>
<dbReference type="EMBL" id="WKKI01000005">
    <property type="protein sequence ID" value="MRX71571.1"/>
    <property type="molecule type" value="Genomic_DNA"/>
</dbReference>
<proteinExistence type="predicted"/>
<evidence type="ECO:0000256" key="1">
    <source>
        <dbReference type="ARBA" id="ARBA00022801"/>
    </source>
</evidence>
<evidence type="ECO:0000256" key="2">
    <source>
        <dbReference type="PIRSR" id="PIRSR605754-1"/>
    </source>
</evidence>
<keyword evidence="1" id="KW-0378">Hydrolase</keyword>
<protein>
    <submittedName>
        <fullName evidence="3">Class D sortase</fullName>
    </submittedName>
</protein>
<dbReference type="Pfam" id="PF04203">
    <property type="entry name" value="Sortase"/>
    <property type="match status" value="1"/>
</dbReference>
<keyword evidence="4" id="KW-1185">Reference proteome</keyword>
<organism evidence="3 4">
    <name type="scientific">Metabacillus lacus</name>
    <dbReference type="NCBI Taxonomy" id="1983721"/>
    <lineage>
        <taxon>Bacteria</taxon>
        <taxon>Bacillati</taxon>
        <taxon>Bacillota</taxon>
        <taxon>Bacilli</taxon>
        <taxon>Bacillales</taxon>
        <taxon>Bacillaceae</taxon>
        <taxon>Metabacillus</taxon>
    </lineage>
</organism>
<comment type="caution">
    <text evidence="3">The sequence shown here is derived from an EMBL/GenBank/DDBJ whole genome shotgun (WGS) entry which is preliminary data.</text>
</comment>
<dbReference type="Gene3D" id="2.40.260.10">
    <property type="entry name" value="Sortase"/>
    <property type="match status" value="1"/>
</dbReference>
<reference evidence="3 4" key="1">
    <citation type="submission" date="2019-11" db="EMBL/GenBank/DDBJ databases">
        <title>Bacillus lacus genome.</title>
        <authorList>
            <person name="Allen C.J."/>
            <person name="Newman J.D."/>
        </authorList>
    </citation>
    <scope>NUCLEOTIDE SEQUENCE [LARGE SCALE GENOMIC DNA]</scope>
    <source>
        <strain evidence="3 4">KCTC 33946</strain>
    </source>
</reference>
<dbReference type="GO" id="GO:0016787">
    <property type="term" value="F:hydrolase activity"/>
    <property type="evidence" value="ECO:0007669"/>
    <property type="project" value="UniProtKB-KW"/>
</dbReference>
<dbReference type="NCBIfam" id="TIGR01076">
    <property type="entry name" value="sortase_fam"/>
    <property type="match status" value="1"/>
</dbReference>
<gene>
    <name evidence="3" type="ORF">GJU40_05195</name>
</gene>
<name>A0A7X2LXR4_9BACI</name>